<feature type="transmembrane region" description="Helical" evidence="13">
    <location>
        <begin position="45"/>
        <end position="64"/>
    </location>
</feature>
<evidence type="ECO:0000256" key="4">
    <source>
        <dbReference type="ARBA" id="ARBA00022692"/>
    </source>
</evidence>
<evidence type="ECO:0000256" key="7">
    <source>
        <dbReference type="ARBA" id="ARBA00022989"/>
    </source>
</evidence>
<evidence type="ECO:0000256" key="5">
    <source>
        <dbReference type="ARBA" id="ARBA00022847"/>
    </source>
</evidence>
<evidence type="ECO:0000256" key="6">
    <source>
        <dbReference type="ARBA" id="ARBA00022979"/>
    </source>
</evidence>
<feature type="transmembrane region" description="Helical" evidence="13">
    <location>
        <begin position="905"/>
        <end position="928"/>
    </location>
</feature>
<organism evidence="14 15">
    <name type="scientific">Pomacea canaliculata</name>
    <name type="common">Golden apple snail</name>
    <dbReference type="NCBI Taxonomy" id="400727"/>
    <lineage>
        <taxon>Eukaryota</taxon>
        <taxon>Metazoa</taxon>
        <taxon>Spiralia</taxon>
        <taxon>Lophotrochozoa</taxon>
        <taxon>Mollusca</taxon>
        <taxon>Gastropoda</taxon>
        <taxon>Caenogastropoda</taxon>
        <taxon>Architaenioglossa</taxon>
        <taxon>Ampullarioidea</taxon>
        <taxon>Ampullariidae</taxon>
        <taxon>Pomacea</taxon>
    </lineage>
</organism>
<dbReference type="GO" id="GO:0008292">
    <property type="term" value="P:acetylcholine biosynthetic process"/>
    <property type="evidence" value="ECO:0007669"/>
    <property type="project" value="TreeGrafter"/>
</dbReference>
<dbReference type="Proteomes" id="UP000245119">
    <property type="component" value="Linkage Group LG1"/>
</dbReference>
<feature type="transmembrane region" description="Helical" evidence="13">
    <location>
        <begin position="155"/>
        <end position="176"/>
    </location>
</feature>
<dbReference type="GO" id="GO:0005886">
    <property type="term" value="C:plasma membrane"/>
    <property type="evidence" value="ECO:0007669"/>
    <property type="project" value="TreeGrafter"/>
</dbReference>
<sequence>MSVNIPGLCAVVGFYIVILVSGIIAGRKTAKSKSRDDIILANRSMGFLISFFTVTATMIGGGYINGTAEAVAFQGLLWANAPICYCISLFIAGLVYAPKMRRGEYVTMFDPFQLKYGRKVGALLFLPQVLGDLFWSAAILSALGNTISVILDFDATISVIISACVAIVYTFLGGLYSVAYTDVIQLVFIAVGLFLVFPFAMNHEAVDLSRVSDTWLGTIPTSSIGVYLDFTLLLILGGLPWQTYYQRVLACKSARVACVSSLVGAVASVILAIPPCVIGVVGGSTDWNLTTYPGEIPIPPSKQSSILPLVLQYLCPVPVSVIGIGAVSAAVMSSADSIILASASVFTKNIYCEIIRPKASDREILWVLRGSIVLVGVLGTVVAITVNSIYGLFVLCSDLMYVILFPQLTLVLWFPPANAYGCLAGYLLALTLRLLGGEGLLGLPAALHYPWYDASEDVQRFPFRTFSMLCCVLAIVVVSLLTNAMFLRGWVPLKYDVLRCSRRRTIDVRPSKADGQATELEPMALADVKDECRHPWSGVHLVFYALTLAVGIWAGRRSGKNSTVVEVFLANRNMGLLVSLFTLTDPGWLLPNPTKHHPAVRIRINNVCLTTSFSLSSGSTISVIMDLSDILSITVSAVVAVVYTFLGGLRSVAYTDIVQLVCIAVGLAIACPFAVRNAAVDFSKLGSSWVGQVPTDQVGIFVDLFAVVALGGIPWQVYFQRILACSTTDFARLSSCVAAVMCALFAVPPALMGLGRSRHRSVRVTVNCVADWNSTSYLGEVPIPAEKMSLMLPLTLRYLCPRPVAIVGIGTLAAAVMSSADSSILSSATVFTNNIYRNALRSQASDRELVWVLRVAILVVGVISTGIAIVARSVYGLYVMCSDLMYVILFPQFTCVLFLPGTNSYGGLAGFVISLLLRLFGGESLIGLPAVLKFPLYSEQHGQRFPFRTVAMLCNLLAIVLGSKLTHVAFNRGWLSPSLDILHSFPHPLHPHSTRPWR</sequence>
<dbReference type="PROSITE" id="PS50283">
    <property type="entry name" value="NA_SOLUT_SYMP_3"/>
    <property type="match status" value="2"/>
</dbReference>
<evidence type="ECO:0000256" key="1">
    <source>
        <dbReference type="ARBA" id="ARBA00004141"/>
    </source>
</evidence>
<keyword evidence="11" id="KW-0325">Glycoprotein</keyword>
<keyword evidence="5" id="KW-0769">Symport</keyword>
<comment type="subcellular location">
    <subcellularLocation>
        <location evidence="1">Membrane</location>
        <topology evidence="1">Multi-pass membrane protein</topology>
    </subcellularLocation>
</comment>
<keyword evidence="7 13" id="KW-1133">Transmembrane helix</keyword>
<keyword evidence="12" id="KW-0739">Sodium transport</keyword>
<feature type="transmembrane region" description="Helical" evidence="13">
    <location>
        <begin position="730"/>
        <end position="751"/>
    </location>
</feature>
<keyword evidence="3" id="KW-0813">Transport</keyword>
<feature type="transmembrane region" description="Helical" evidence="13">
    <location>
        <begin position="221"/>
        <end position="244"/>
    </location>
</feature>
<dbReference type="InterPro" id="IPR001734">
    <property type="entry name" value="Na/solute_symporter"/>
</dbReference>
<feature type="transmembrane region" description="Helical" evidence="13">
    <location>
        <begin position="6"/>
        <end position="25"/>
    </location>
</feature>
<keyword evidence="8" id="KW-0915">Sodium</keyword>
<dbReference type="OrthoDB" id="546820at2759"/>
<proteinExistence type="inferred from homology"/>
<evidence type="ECO:0000256" key="11">
    <source>
        <dbReference type="ARBA" id="ARBA00023180"/>
    </source>
</evidence>
<dbReference type="EMBL" id="PZQS01000001">
    <property type="protein sequence ID" value="PVD39614.1"/>
    <property type="molecule type" value="Genomic_DNA"/>
</dbReference>
<dbReference type="InterPro" id="IPR038377">
    <property type="entry name" value="Na/Glc_symporter_sf"/>
</dbReference>
<dbReference type="CDD" id="cd11474">
    <property type="entry name" value="SLC5sbd_CHT"/>
    <property type="match status" value="1"/>
</dbReference>
<dbReference type="InterPro" id="IPR052244">
    <property type="entry name" value="Choline_transporter"/>
</dbReference>
<evidence type="ECO:0000256" key="9">
    <source>
        <dbReference type="ARBA" id="ARBA00023065"/>
    </source>
</evidence>
<feature type="transmembrane region" description="Helical" evidence="13">
    <location>
        <begin position="76"/>
        <end position="99"/>
    </location>
</feature>
<gene>
    <name evidence="14" type="ORF">C0Q70_02250</name>
</gene>
<keyword evidence="9" id="KW-0406">Ion transport</keyword>
<evidence type="ECO:0000313" key="14">
    <source>
        <dbReference type="EMBL" id="PVD39614.1"/>
    </source>
</evidence>
<dbReference type="AlphaFoldDB" id="A0A2T7Q1S2"/>
<evidence type="ECO:0000256" key="2">
    <source>
        <dbReference type="ARBA" id="ARBA00006434"/>
    </source>
</evidence>
<feature type="transmembrane region" description="Helical" evidence="13">
    <location>
        <begin position="120"/>
        <end position="143"/>
    </location>
</feature>
<reference evidence="14 15" key="1">
    <citation type="submission" date="2018-04" db="EMBL/GenBank/DDBJ databases">
        <title>The genome of golden apple snail Pomacea canaliculata provides insight into stress tolerance and invasive adaptation.</title>
        <authorList>
            <person name="Liu C."/>
            <person name="Liu B."/>
            <person name="Ren Y."/>
            <person name="Zhang Y."/>
            <person name="Wang H."/>
            <person name="Li S."/>
            <person name="Jiang F."/>
            <person name="Yin L."/>
            <person name="Zhang G."/>
            <person name="Qian W."/>
            <person name="Fan W."/>
        </authorList>
    </citation>
    <scope>NUCLEOTIDE SEQUENCE [LARGE SCALE GENOMIC DNA]</scope>
    <source>
        <strain evidence="14">SZHN2017</strain>
        <tissue evidence="14">Muscle</tissue>
    </source>
</reference>
<dbReference type="PANTHER" id="PTHR45897:SF4">
    <property type="entry name" value="HIGH-AFFINITY CHOLINE TRANSPORTER 1"/>
    <property type="match status" value="1"/>
</dbReference>
<feature type="transmembrane region" description="Helical" evidence="13">
    <location>
        <begin position="658"/>
        <end position="678"/>
    </location>
</feature>
<comment type="caution">
    <text evidence="14">The sequence shown here is derived from an EMBL/GenBank/DDBJ whole genome shotgun (WGS) entry which is preliminary data.</text>
</comment>
<dbReference type="GO" id="GO:0005307">
    <property type="term" value="F:choline:sodium symporter activity"/>
    <property type="evidence" value="ECO:0007669"/>
    <property type="project" value="TreeGrafter"/>
</dbReference>
<feature type="transmembrane region" description="Helical" evidence="13">
    <location>
        <begin position="366"/>
        <end position="386"/>
    </location>
</feature>
<dbReference type="Pfam" id="PF00474">
    <property type="entry name" value="SSF"/>
    <property type="match status" value="2"/>
</dbReference>
<name>A0A2T7Q1S2_POMCA</name>
<keyword evidence="6" id="KW-0530">Neurotransmitter biosynthesis</keyword>
<comment type="similarity">
    <text evidence="2">Belongs to the sodium:solute symporter (SSF) (TC 2.A.21) family.</text>
</comment>
<keyword evidence="15" id="KW-1185">Reference proteome</keyword>
<feature type="transmembrane region" description="Helical" evidence="13">
    <location>
        <begin position="536"/>
        <end position="554"/>
    </location>
</feature>
<dbReference type="Gene3D" id="1.20.1730.10">
    <property type="entry name" value="Sodium/glucose cotransporter"/>
    <property type="match status" value="2"/>
</dbReference>
<evidence type="ECO:0000256" key="13">
    <source>
        <dbReference type="SAM" id="Phobius"/>
    </source>
</evidence>
<feature type="transmembrane region" description="Helical" evidence="13">
    <location>
        <begin position="466"/>
        <end position="487"/>
    </location>
</feature>
<evidence type="ECO:0000256" key="12">
    <source>
        <dbReference type="ARBA" id="ARBA00023201"/>
    </source>
</evidence>
<feature type="transmembrane region" description="Helical" evidence="13">
    <location>
        <begin position="630"/>
        <end position="646"/>
    </location>
</feature>
<evidence type="ECO:0000256" key="8">
    <source>
        <dbReference type="ARBA" id="ARBA00023053"/>
    </source>
</evidence>
<feature type="transmembrane region" description="Helical" evidence="13">
    <location>
        <begin position="849"/>
        <end position="870"/>
    </location>
</feature>
<keyword evidence="10 13" id="KW-0472">Membrane</keyword>
<feature type="transmembrane region" description="Helical" evidence="13">
    <location>
        <begin position="183"/>
        <end position="201"/>
    </location>
</feature>
<evidence type="ECO:0000256" key="3">
    <source>
        <dbReference type="ARBA" id="ARBA00022448"/>
    </source>
</evidence>
<feature type="transmembrane region" description="Helical" evidence="13">
    <location>
        <begin position="877"/>
        <end position="899"/>
    </location>
</feature>
<dbReference type="PANTHER" id="PTHR45897">
    <property type="entry name" value="HIGH-AFFINITY CHOLINE TRANSPORTER 1"/>
    <property type="match status" value="1"/>
</dbReference>
<protein>
    <submittedName>
        <fullName evidence="14">Uncharacterized protein</fullName>
    </submittedName>
</protein>
<feature type="transmembrane region" description="Helical" evidence="13">
    <location>
        <begin position="256"/>
        <end position="281"/>
    </location>
</feature>
<keyword evidence="4 13" id="KW-0812">Transmembrane</keyword>
<evidence type="ECO:0000313" key="15">
    <source>
        <dbReference type="Proteomes" id="UP000245119"/>
    </source>
</evidence>
<evidence type="ECO:0000256" key="10">
    <source>
        <dbReference type="ARBA" id="ARBA00023136"/>
    </source>
</evidence>
<accession>A0A2T7Q1S2</accession>
<feature type="transmembrane region" description="Helical" evidence="13">
    <location>
        <begin position="949"/>
        <end position="970"/>
    </location>
</feature>
<feature type="transmembrane region" description="Helical" evidence="13">
    <location>
        <begin position="698"/>
        <end position="718"/>
    </location>
</feature>
<feature type="transmembrane region" description="Helical" evidence="13">
    <location>
        <begin position="574"/>
        <end position="592"/>
    </location>
</feature>